<dbReference type="EMBL" id="JAGGNH010000003">
    <property type="protein sequence ID" value="KAJ0977956.1"/>
    <property type="molecule type" value="Genomic_DNA"/>
</dbReference>
<dbReference type="OrthoDB" id="1588495at2759"/>
<name>A0A9D5HIM1_9LILI</name>
<keyword evidence="1" id="KW-0805">Transcription regulation</keyword>
<comment type="subcellular location">
    <subcellularLocation>
        <location evidence="1">Nucleus</location>
    </subcellularLocation>
</comment>
<accession>A0A9D5HIM1</accession>
<feature type="compositionally biased region" description="Polar residues" evidence="2">
    <location>
        <begin position="1"/>
        <end position="21"/>
    </location>
</feature>
<dbReference type="Proteomes" id="UP001085076">
    <property type="component" value="Miscellaneous, Linkage group lg03"/>
</dbReference>
<comment type="caution">
    <text evidence="3">The sequence shown here is derived from an EMBL/GenBank/DDBJ whole genome shotgun (WGS) entry which is preliminary data.</text>
</comment>
<dbReference type="GO" id="GO:0005634">
    <property type="term" value="C:nucleus"/>
    <property type="evidence" value="ECO:0007669"/>
    <property type="project" value="UniProtKB-SubCell"/>
</dbReference>
<keyword evidence="1" id="KW-0539">Nucleus</keyword>
<reference evidence="3" key="2">
    <citation type="journal article" date="2022" name="Hortic Res">
        <title>The genome of Dioscorea zingiberensis sheds light on the biosynthesis, origin and evolution of the medicinally important diosgenin saponins.</title>
        <authorList>
            <person name="Li Y."/>
            <person name="Tan C."/>
            <person name="Li Z."/>
            <person name="Guo J."/>
            <person name="Li S."/>
            <person name="Chen X."/>
            <person name="Wang C."/>
            <person name="Dai X."/>
            <person name="Yang H."/>
            <person name="Song W."/>
            <person name="Hou L."/>
            <person name="Xu J."/>
            <person name="Tong Z."/>
            <person name="Xu A."/>
            <person name="Yuan X."/>
            <person name="Wang W."/>
            <person name="Yang Q."/>
            <person name="Chen L."/>
            <person name="Sun Z."/>
            <person name="Wang K."/>
            <person name="Pan B."/>
            <person name="Chen J."/>
            <person name="Bao Y."/>
            <person name="Liu F."/>
            <person name="Qi X."/>
            <person name="Gang D.R."/>
            <person name="Wen J."/>
            <person name="Li J."/>
        </authorList>
    </citation>
    <scope>NUCLEOTIDE SEQUENCE</scope>
    <source>
        <strain evidence="3">Dzin_1.0</strain>
    </source>
</reference>
<feature type="compositionally biased region" description="Pro residues" evidence="2">
    <location>
        <begin position="117"/>
        <end position="137"/>
    </location>
</feature>
<dbReference type="PANTHER" id="PTHR31500:SF57">
    <property type="entry name" value="AT-HOOK MOTIF NUCLEAR-LOCALIZED PROTEIN 10"/>
    <property type="match status" value="1"/>
</dbReference>
<evidence type="ECO:0000256" key="2">
    <source>
        <dbReference type="SAM" id="MobiDB-lite"/>
    </source>
</evidence>
<gene>
    <name evidence="3" type="ORF">J5N97_013430</name>
</gene>
<dbReference type="SUPFAM" id="SSF117856">
    <property type="entry name" value="AF0104/ALDC/Ptd012-like"/>
    <property type="match status" value="1"/>
</dbReference>
<evidence type="ECO:0000256" key="1">
    <source>
        <dbReference type="RuleBase" id="RU367031"/>
    </source>
</evidence>
<comment type="function">
    <text evidence="1">Transcription factor that specifically binds AT-rich DNA sequences related to the nuclear matrix attachment regions (MARs).</text>
</comment>
<comment type="domain">
    <text evidence="1">The PPC domain mediates interactions between AHL proteins.</text>
</comment>
<dbReference type="InterPro" id="IPR039605">
    <property type="entry name" value="AHL"/>
</dbReference>
<protein>
    <recommendedName>
        <fullName evidence="1">AT-hook motif nuclear-localized protein</fullName>
    </recommendedName>
</protein>
<feature type="region of interest" description="Disordered" evidence="2">
    <location>
        <begin position="232"/>
        <end position="254"/>
    </location>
</feature>
<feature type="region of interest" description="Disordered" evidence="2">
    <location>
        <begin position="1"/>
        <end position="153"/>
    </location>
</feature>
<reference evidence="3" key="1">
    <citation type="submission" date="2021-03" db="EMBL/GenBank/DDBJ databases">
        <authorList>
            <person name="Li Z."/>
            <person name="Yang C."/>
        </authorList>
    </citation>
    <scope>NUCLEOTIDE SEQUENCE</scope>
    <source>
        <strain evidence="3">Dzin_1.0</strain>
        <tissue evidence="3">Leaf</tissue>
    </source>
</reference>
<keyword evidence="1" id="KW-0238">DNA-binding</keyword>
<feature type="compositionally biased region" description="Low complexity" evidence="2">
    <location>
        <begin position="93"/>
        <end position="105"/>
    </location>
</feature>
<dbReference type="AlphaFoldDB" id="A0A9D5HIM1"/>
<keyword evidence="4" id="KW-1185">Reference proteome</keyword>
<evidence type="ECO:0000313" key="4">
    <source>
        <dbReference type="Proteomes" id="UP001085076"/>
    </source>
</evidence>
<evidence type="ECO:0000313" key="3">
    <source>
        <dbReference type="EMBL" id="KAJ0977956.1"/>
    </source>
</evidence>
<feature type="compositionally biased region" description="Low complexity" evidence="2">
    <location>
        <begin position="25"/>
        <end position="47"/>
    </location>
</feature>
<organism evidence="3 4">
    <name type="scientific">Dioscorea zingiberensis</name>
    <dbReference type="NCBI Taxonomy" id="325984"/>
    <lineage>
        <taxon>Eukaryota</taxon>
        <taxon>Viridiplantae</taxon>
        <taxon>Streptophyta</taxon>
        <taxon>Embryophyta</taxon>
        <taxon>Tracheophyta</taxon>
        <taxon>Spermatophyta</taxon>
        <taxon>Magnoliopsida</taxon>
        <taxon>Liliopsida</taxon>
        <taxon>Dioscoreales</taxon>
        <taxon>Dioscoreaceae</taxon>
        <taxon>Dioscorea</taxon>
    </lineage>
</organism>
<sequence length="428" mass="43618">MGKNKNTNIAPTAMKANTNIKTRADSTTNSNTTTSASRATNRQQANPPVVPPPRSASAVGSAGVSSSSNQPRNRPKRGRPRKDSGPTKPWVIALPAPRALAGLPPLYQPPVDSQAPTAPPTSQAPPASPSSPIPPAPLFNAPQTRAAKKDASAPLMVSSREPLVPVGPASLPQEVYATKVNPNPAHTAPWTPAPQSLVHFAPPVPKVSAPTMSPNTETLAPPMSFFLEPPTTMSPLPSGLESPQAKPEGPSAALDEDWVRKRGQSEAECKNIGTPTIEFLSHAITVSIGEGSYDIVGLNGAYIMTEINDHTHRVGGLKVTLANMKGTLFGGEVAGPLIAASTVQLVLGTYLWVEGNFSEGNNPIIIGDVAVPAVVAAYIVPTNAAATTVIVAATGGGGARGSASGAGGVSVSTVDDGVGSTDGTAGAE</sequence>
<dbReference type="GO" id="GO:0003680">
    <property type="term" value="F:minor groove of adenine-thymine-rich DNA binding"/>
    <property type="evidence" value="ECO:0007669"/>
    <property type="project" value="UniProtKB-UniRule"/>
</dbReference>
<proteinExistence type="predicted"/>
<dbReference type="Gene3D" id="3.30.1330.80">
    <property type="entry name" value="Hypothetical protein, similar to alpha- acetolactate decarboxylase, domain 2"/>
    <property type="match status" value="1"/>
</dbReference>
<feature type="compositionally biased region" description="Low complexity" evidence="2">
    <location>
        <begin position="55"/>
        <end position="72"/>
    </location>
</feature>
<dbReference type="PANTHER" id="PTHR31500">
    <property type="entry name" value="AT-HOOK MOTIF NUCLEAR-LOCALIZED PROTEIN 9"/>
    <property type="match status" value="1"/>
</dbReference>
<keyword evidence="1" id="KW-0804">Transcription</keyword>